<keyword evidence="1" id="KW-0812">Transmembrane</keyword>
<evidence type="ECO:0000313" key="3">
    <source>
        <dbReference type="Proteomes" id="UP000287701"/>
    </source>
</evidence>
<dbReference type="OrthoDB" id="211174at2"/>
<protein>
    <submittedName>
        <fullName evidence="2">TIGR02117 family protein</fullName>
    </submittedName>
</protein>
<accession>A0A3R5XU43</accession>
<gene>
    <name evidence="2" type="ORF">EQP59_07550</name>
</gene>
<dbReference type="RefSeq" id="WP_128501643.1">
    <property type="nucleotide sequence ID" value="NZ_CP035107.1"/>
</dbReference>
<evidence type="ECO:0000256" key="1">
    <source>
        <dbReference type="SAM" id="Phobius"/>
    </source>
</evidence>
<dbReference type="NCBIfam" id="TIGR02117">
    <property type="entry name" value="chp_urease_rgn"/>
    <property type="match status" value="1"/>
</dbReference>
<keyword evidence="1" id="KW-0472">Membrane</keyword>
<evidence type="ECO:0000313" key="2">
    <source>
        <dbReference type="EMBL" id="QAR31199.1"/>
    </source>
</evidence>
<proteinExistence type="predicted"/>
<sequence>MKKLFQVLKKVFLSILLFFVLYFVAVLIGGNIKCNTDHHSAEEVTIYLLSNGVHTDFVVPIKNEIYDWQTLISPEDTKGGYRDYTYVAIGWGDKGFYMEIPTWSDLTPRIVARAAFGIGGTAMHTTYYKNIVPDGKETIEVKISKAEYKKLVDKIVNSFQLQNGKSIQIKTDATYDIDDAFYEAKGKYSIFYTCNTWLNQVLKEVGRPSCLWAVLSNDIMKVYQ</sequence>
<feature type="transmembrane region" description="Helical" evidence="1">
    <location>
        <begin position="12"/>
        <end position="32"/>
    </location>
</feature>
<organism evidence="2 3">
    <name type="scientific">Ornithobacterium rhinotracheale</name>
    <dbReference type="NCBI Taxonomy" id="28251"/>
    <lineage>
        <taxon>Bacteria</taxon>
        <taxon>Pseudomonadati</taxon>
        <taxon>Bacteroidota</taxon>
        <taxon>Flavobacteriia</taxon>
        <taxon>Flavobacteriales</taxon>
        <taxon>Weeksellaceae</taxon>
        <taxon>Ornithobacterium</taxon>
    </lineage>
</organism>
<name>A0A3R5XU43_ORNRH</name>
<keyword evidence="1" id="KW-1133">Transmembrane helix</keyword>
<reference evidence="2 3" key="1">
    <citation type="submission" date="2019-01" db="EMBL/GenBank/DDBJ databases">
        <title>Whole Genome of Ornithobacterium rhinotracheale FARPER-174b.</title>
        <authorList>
            <person name="Tataje-Lavanda L.A."/>
            <person name="Montalvan A."/>
            <person name="Montesinos R."/>
            <person name="Zimic M."/>
            <person name="Fernandez-Sanchez M."/>
            <person name="Fernandez-Diaz M."/>
        </authorList>
    </citation>
    <scope>NUCLEOTIDE SEQUENCE [LARGE SCALE GENOMIC DNA]</scope>
    <source>
        <strain evidence="2 3">FARPER-174b</strain>
    </source>
</reference>
<dbReference type="InterPro" id="IPR011727">
    <property type="entry name" value="CHP02117"/>
</dbReference>
<dbReference type="Proteomes" id="UP000287701">
    <property type="component" value="Chromosome"/>
</dbReference>
<dbReference type="Pfam" id="PF09601">
    <property type="entry name" value="DUF2459"/>
    <property type="match status" value="1"/>
</dbReference>
<dbReference type="EMBL" id="CP035107">
    <property type="protein sequence ID" value="QAR31199.1"/>
    <property type="molecule type" value="Genomic_DNA"/>
</dbReference>
<dbReference type="AlphaFoldDB" id="A0A3R5XU43"/>